<gene>
    <name evidence="1" type="ORF">WG901_04180</name>
</gene>
<name>A0ABU8RS59_9SPHN</name>
<sequence>MARVTPVYKPSDYPNPDAQTREDLADLFGQMFPGVDNPEIDRPHSGVAIAALNPKLALHLSKLSSFAALELGWSKRADLREIAIQTVNLHYGSDFSARSRHRAWEVVGLRMEQLAALPFWKTTGLFDDEQKLVIEYALAVVTGDVPAPLFARVVGLFGEKGAVECTTVIGIWSMWAMLLGATQPSLD</sequence>
<reference evidence="1 2" key="1">
    <citation type="submission" date="2024-03" db="EMBL/GenBank/DDBJ databases">
        <authorList>
            <person name="Jo J.-H."/>
        </authorList>
    </citation>
    <scope>NUCLEOTIDE SEQUENCE [LARGE SCALE GENOMIC DNA]</scope>
    <source>
        <strain evidence="1 2">PS1R-30</strain>
    </source>
</reference>
<dbReference type="SUPFAM" id="SSF69118">
    <property type="entry name" value="AhpD-like"/>
    <property type="match status" value="1"/>
</dbReference>
<dbReference type="PANTHER" id="PTHR34846">
    <property type="entry name" value="4-CARBOXYMUCONOLACTONE DECARBOXYLASE FAMILY PROTEIN (AFU_ORTHOLOGUE AFUA_6G11590)"/>
    <property type="match status" value="1"/>
</dbReference>
<proteinExistence type="predicted"/>
<dbReference type="EMBL" id="JBBHJZ010000001">
    <property type="protein sequence ID" value="MEJ5975818.1"/>
    <property type="molecule type" value="Genomic_DNA"/>
</dbReference>
<dbReference type="RefSeq" id="WP_339585747.1">
    <property type="nucleotide sequence ID" value="NZ_JBBHJZ010000001.1"/>
</dbReference>
<evidence type="ECO:0000313" key="2">
    <source>
        <dbReference type="Proteomes" id="UP001361239"/>
    </source>
</evidence>
<organism evidence="1 2">
    <name type="scientific">Novosphingobium anseongense</name>
    <dbReference type="NCBI Taxonomy" id="3133436"/>
    <lineage>
        <taxon>Bacteria</taxon>
        <taxon>Pseudomonadati</taxon>
        <taxon>Pseudomonadota</taxon>
        <taxon>Alphaproteobacteria</taxon>
        <taxon>Sphingomonadales</taxon>
        <taxon>Sphingomonadaceae</taxon>
        <taxon>Novosphingobium</taxon>
    </lineage>
</organism>
<evidence type="ECO:0000313" key="1">
    <source>
        <dbReference type="EMBL" id="MEJ5975818.1"/>
    </source>
</evidence>
<dbReference type="PANTHER" id="PTHR34846:SF11">
    <property type="entry name" value="4-CARBOXYMUCONOLACTONE DECARBOXYLASE FAMILY PROTEIN (AFU_ORTHOLOGUE AFUA_6G11590)"/>
    <property type="match status" value="1"/>
</dbReference>
<dbReference type="Gene3D" id="1.20.1290.10">
    <property type="entry name" value="AhpD-like"/>
    <property type="match status" value="1"/>
</dbReference>
<evidence type="ECO:0008006" key="3">
    <source>
        <dbReference type="Google" id="ProtNLM"/>
    </source>
</evidence>
<dbReference type="Proteomes" id="UP001361239">
    <property type="component" value="Unassembled WGS sequence"/>
</dbReference>
<protein>
    <recommendedName>
        <fullName evidence="3">Alkylhydroperoxidase family enzyme</fullName>
    </recommendedName>
</protein>
<comment type="caution">
    <text evidence="1">The sequence shown here is derived from an EMBL/GenBank/DDBJ whole genome shotgun (WGS) entry which is preliminary data.</text>
</comment>
<dbReference type="InterPro" id="IPR029032">
    <property type="entry name" value="AhpD-like"/>
</dbReference>
<accession>A0ABU8RS59</accession>
<keyword evidence="2" id="KW-1185">Reference proteome</keyword>